<feature type="transmembrane region" description="Helical" evidence="3">
    <location>
        <begin position="17"/>
        <end position="37"/>
    </location>
</feature>
<keyword evidence="5" id="KW-1185">Reference proteome</keyword>
<dbReference type="SUPFAM" id="SSF51445">
    <property type="entry name" value="(Trans)glycosidases"/>
    <property type="match status" value="1"/>
</dbReference>
<dbReference type="Gene3D" id="3.20.20.70">
    <property type="entry name" value="Aldolase class I"/>
    <property type="match status" value="1"/>
</dbReference>
<comment type="caution">
    <text evidence="4">The sequence shown here is derived from an EMBL/GenBank/DDBJ whole genome shotgun (WGS) entry which is preliminary data.</text>
</comment>
<evidence type="ECO:0000256" key="2">
    <source>
        <dbReference type="ARBA" id="ARBA00023295"/>
    </source>
</evidence>
<dbReference type="InterPro" id="IPR050985">
    <property type="entry name" value="Alpha-glycosidase_related"/>
</dbReference>
<dbReference type="PANTHER" id="PTHR43053:SF4">
    <property type="entry name" value="MYOGENESIS-REGULATING GLYCOSIDASE"/>
    <property type="match status" value="1"/>
</dbReference>
<name>A0ABD0L4W2_9CAEN</name>
<reference evidence="4 5" key="1">
    <citation type="journal article" date="2023" name="Sci. Data">
        <title>Genome assembly of the Korean intertidal mud-creeper Batillaria attramentaria.</title>
        <authorList>
            <person name="Patra A.K."/>
            <person name="Ho P.T."/>
            <person name="Jun S."/>
            <person name="Lee S.J."/>
            <person name="Kim Y."/>
            <person name="Won Y.J."/>
        </authorList>
    </citation>
    <scope>NUCLEOTIDE SEQUENCE [LARGE SCALE GENOMIC DNA]</scope>
    <source>
        <strain evidence="4">Wonlab-2016</strain>
    </source>
</reference>
<dbReference type="GO" id="GO:0004557">
    <property type="term" value="F:alpha-galactosidase activity"/>
    <property type="evidence" value="ECO:0007669"/>
    <property type="project" value="UniProtKB-ARBA"/>
</dbReference>
<accession>A0ABD0L4W2</accession>
<keyword evidence="3" id="KW-0812">Transmembrane</keyword>
<keyword evidence="3" id="KW-0472">Membrane</keyword>
<dbReference type="InterPro" id="IPR017853">
    <property type="entry name" value="GH"/>
</dbReference>
<sequence>MAQSGTVTIEKRSLQRLAVVVPLASSFFYLSYLMLFGPCTISLPGLKVTGDLDFRFTSASGAPLLSGHFDFGHPRPDSMSFGQTIIDRMDYCASENDYNVGCIEEEHNQRIRVVYESTSGAECYHIVRDGLRCPGQEVKDCFDMSGAHWYGGFESFSQPWPLEKAQLPFSPYISADSGMHGHGISGVLERFFFSSNGVGIFVSPDVPLHVSLNPLGDHRLCLAARYDNGYYSSDSGSSPVLNYTICHAANAREIFTYMSDRFIPRAHDIPDPRVFTHPVWSTWAMFNKDITQQKVIDFATNITKFKFPAAQVEIDDDWTPKYGDLEFDTKKFP</sequence>
<dbReference type="EMBL" id="JACVVK020000086">
    <property type="protein sequence ID" value="KAK7494185.1"/>
    <property type="molecule type" value="Genomic_DNA"/>
</dbReference>
<evidence type="ECO:0000313" key="4">
    <source>
        <dbReference type="EMBL" id="KAK7494185.1"/>
    </source>
</evidence>
<evidence type="ECO:0000256" key="1">
    <source>
        <dbReference type="ARBA" id="ARBA00022801"/>
    </source>
</evidence>
<proteinExistence type="predicted"/>
<organism evidence="4 5">
    <name type="scientific">Batillaria attramentaria</name>
    <dbReference type="NCBI Taxonomy" id="370345"/>
    <lineage>
        <taxon>Eukaryota</taxon>
        <taxon>Metazoa</taxon>
        <taxon>Spiralia</taxon>
        <taxon>Lophotrochozoa</taxon>
        <taxon>Mollusca</taxon>
        <taxon>Gastropoda</taxon>
        <taxon>Caenogastropoda</taxon>
        <taxon>Sorbeoconcha</taxon>
        <taxon>Cerithioidea</taxon>
        <taxon>Batillariidae</taxon>
        <taxon>Batillaria</taxon>
    </lineage>
</organism>
<evidence type="ECO:0000256" key="3">
    <source>
        <dbReference type="SAM" id="Phobius"/>
    </source>
</evidence>
<dbReference type="PANTHER" id="PTHR43053">
    <property type="entry name" value="GLYCOSIDASE FAMILY 31"/>
    <property type="match status" value="1"/>
</dbReference>
<protein>
    <submittedName>
        <fullName evidence="4">Uncharacterized protein</fullName>
    </submittedName>
</protein>
<dbReference type="InterPro" id="IPR013785">
    <property type="entry name" value="Aldolase_TIM"/>
</dbReference>
<dbReference type="Proteomes" id="UP001519460">
    <property type="component" value="Unassembled WGS sequence"/>
</dbReference>
<dbReference type="AlphaFoldDB" id="A0ABD0L4W2"/>
<gene>
    <name evidence="4" type="ORF">BaRGS_00014658</name>
</gene>
<keyword evidence="2" id="KW-0326">Glycosidase</keyword>
<keyword evidence="3" id="KW-1133">Transmembrane helix</keyword>
<keyword evidence="1" id="KW-0378">Hydrolase</keyword>
<evidence type="ECO:0000313" key="5">
    <source>
        <dbReference type="Proteomes" id="UP001519460"/>
    </source>
</evidence>